<comment type="caution">
    <text evidence="6">The sequence shown here is derived from an EMBL/GenBank/DDBJ whole genome shotgun (WGS) entry which is preliminary data.</text>
</comment>
<evidence type="ECO:0000256" key="3">
    <source>
        <dbReference type="ARBA" id="ARBA00022643"/>
    </source>
</evidence>
<evidence type="ECO:0000256" key="2">
    <source>
        <dbReference type="ARBA" id="ARBA00022630"/>
    </source>
</evidence>
<gene>
    <name evidence="6" type="ORF">FMAN_15200</name>
</gene>
<dbReference type="PANTHER" id="PTHR43656">
    <property type="entry name" value="BINDING OXIDOREDUCTASE, PUTATIVE (AFU_ORTHOLOGUE AFUA_2G08260)-RELATED"/>
    <property type="match status" value="1"/>
</dbReference>
<feature type="domain" description="NADH:flavin oxidoreductase/NADH oxidase N-terminal" evidence="5">
    <location>
        <begin position="18"/>
        <end position="356"/>
    </location>
</feature>
<protein>
    <submittedName>
        <fullName evidence="6">Related to NADH oxidase</fullName>
    </submittedName>
</protein>
<evidence type="ECO:0000256" key="4">
    <source>
        <dbReference type="ARBA" id="ARBA00023002"/>
    </source>
</evidence>
<evidence type="ECO:0000259" key="5">
    <source>
        <dbReference type="Pfam" id="PF00724"/>
    </source>
</evidence>
<dbReference type="Proteomes" id="UP000184255">
    <property type="component" value="Unassembled WGS sequence"/>
</dbReference>
<dbReference type="GO" id="GO:0010181">
    <property type="term" value="F:FMN binding"/>
    <property type="evidence" value="ECO:0007669"/>
    <property type="project" value="InterPro"/>
</dbReference>
<dbReference type="PANTHER" id="PTHR43656:SF5">
    <property type="entry name" value="NADH:FLAVIN OXIDOREDUCTASE_NADH OXIDASE N-TERMINAL DOMAIN-CONTAINING PROTEIN"/>
    <property type="match status" value="1"/>
</dbReference>
<keyword evidence="2" id="KW-0285">Flavoprotein</keyword>
<reference evidence="7" key="1">
    <citation type="journal article" date="2016" name="Genome Biol. Evol.">
        <title>Comparative 'omics' of the Fusarium fujikuroi species complex highlights differences in genetic potential and metabolite synthesis.</title>
        <authorList>
            <person name="Niehaus E.-M."/>
            <person name="Muensterkoetter M."/>
            <person name="Proctor R.H."/>
            <person name="Brown D.W."/>
            <person name="Sharon A."/>
            <person name="Idan Y."/>
            <person name="Oren-Young L."/>
            <person name="Sieber C.M."/>
            <person name="Novak O."/>
            <person name="Pencik A."/>
            <person name="Tarkowska D."/>
            <person name="Hromadova K."/>
            <person name="Freeman S."/>
            <person name="Maymon M."/>
            <person name="Elazar M."/>
            <person name="Youssef S.A."/>
            <person name="El-Shabrawy E.S.M."/>
            <person name="Shalaby A.B.A."/>
            <person name="Houterman P."/>
            <person name="Brock N.L."/>
            <person name="Burkhardt I."/>
            <person name="Tsavkelova E.A."/>
            <person name="Dickschat J.S."/>
            <person name="Galuszka P."/>
            <person name="Gueldener U."/>
            <person name="Tudzynski B."/>
        </authorList>
    </citation>
    <scope>NUCLEOTIDE SEQUENCE [LARGE SCALE GENOMIC DNA]</scope>
    <source>
        <strain evidence="7">MRC7560</strain>
    </source>
</reference>
<dbReference type="InterPro" id="IPR013785">
    <property type="entry name" value="Aldolase_TIM"/>
</dbReference>
<evidence type="ECO:0000256" key="1">
    <source>
        <dbReference type="ARBA" id="ARBA00005979"/>
    </source>
</evidence>
<dbReference type="Gene3D" id="3.20.20.70">
    <property type="entry name" value="Aldolase class I"/>
    <property type="match status" value="1"/>
</dbReference>
<accession>A0A1L7U6T6</accession>
<dbReference type="GO" id="GO:0016491">
    <property type="term" value="F:oxidoreductase activity"/>
    <property type="evidence" value="ECO:0007669"/>
    <property type="project" value="UniProtKB-KW"/>
</dbReference>
<dbReference type="AlphaFoldDB" id="A0A1L7U6T6"/>
<dbReference type="EMBL" id="FCQH01000014">
    <property type="protein sequence ID" value="CVL03427.1"/>
    <property type="molecule type" value="Genomic_DNA"/>
</dbReference>
<evidence type="ECO:0000313" key="7">
    <source>
        <dbReference type="Proteomes" id="UP000184255"/>
    </source>
</evidence>
<dbReference type="SUPFAM" id="SSF51395">
    <property type="entry name" value="FMN-linked oxidoreductases"/>
    <property type="match status" value="1"/>
</dbReference>
<name>A0A1L7U6T6_FUSMA</name>
<dbReference type="RefSeq" id="XP_041688128.1">
    <property type="nucleotide sequence ID" value="XM_041822449.1"/>
</dbReference>
<sequence>MANRWQQQATCDVSALAKPLEFNFSRRIAKNRFMKSAMAESLASWSADHPEDIGIATEQYVNLYKRFGEGDWGVIVTGQIDIDARLYNRGNIVIGREHQPIPGDLRFERLKQVATAATAHGSLILGQIVHVGRQVDVRVSAETISASPTPLEPKLGMSFAKPREATKADLSDVIESFAHAAWYLEQAGFSGIQLHAAHGFLLSAFLSPSTNHRTDKYGGNLHNRTRLTLEVMRAIKAKVSPNFILGIKVNSAEFQENGFTPEDAVILCKALNDDQFDFIELTGGTFEVLHFEKKALSTSTREGFFLEFAKSITPVLDKTRSYTSGGFRTSSGMVSAIATVDGVGLARAAAQEPYLPRDILSGAITAAIRPIPPFLEVHHMSLALAGSQIREIGMGRDPPDSSDCEKVQGALKQLQVWTKTEVGNRHGIGWLKLDLQT</sequence>
<evidence type="ECO:0000313" key="6">
    <source>
        <dbReference type="EMBL" id="CVL03427.1"/>
    </source>
</evidence>
<dbReference type="GeneID" id="65094443"/>
<keyword evidence="3" id="KW-0288">FMN</keyword>
<dbReference type="InterPro" id="IPR051799">
    <property type="entry name" value="NADH_flavin_oxidoreductase"/>
</dbReference>
<keyword evidence="4" id="KW-0560">Oxidoreductase</keyword>
<dbReference type="VEuPathDB" id="FungiDB:FMAN_15200"/>
<proteinExistence type="inferred from homology"/>
<dbReference type="Pfam" id="PF00724">
    <property type="entry name" value="Oxidored_FMN"/>
    <property type="match status" value="1"/>
</dbReference>
<organism evidence="6 7">
    <name type="scientific">Fusarium mangiferae</name>
    <name type="common">Mango malformation disease fungus</name>
    <dbReference type="NCBI Taxonomy" id="192010"/>
    <lineage>
        <taxon>Eukaryota</taxon>
        <taxon>Fungi</taxon>
        <taxon>Dikarya</taxon>
        <taxon>Ascomycota</taxon>
        <taxon>Pezizomycotina</taxon>
        <taxon>Sordariomycetes</taxon>
        <taxon>Hypocreomycetidae</taxon>
        <taxon>Hypocreales</taxon>
        <taxon>Nectriaceae</taxon>
        <taxon>Fusarium</taxon>
        <taxon>Fusarium fujikuroi species complex</taxon>
    </lineage>
</organism>
<dbReference type="InterPro" id="IPR001155">
    <property type="entry name" value="OxRdtase_FMN_N"/>
</dbReference>
<keyword evidence="7" id="KW-1185">Reference proteome</keyword>
<comment type="similarity">
    <text evidence="1">Belongs to the NADH:flavin oxidoreductase/NADH oxidase family.</text>
</comment>